<dbReference type="InterPro" id="IPR011055">
    <property type="entry name" value="Dup_hybrid_motif"/>
</dbReference>
<dbReference type="SMART" id="SM00257">
    <property type="entry name" value="LysM"/>
    <property type="match status" value="1"/>
</dbReference>
<dbReference type="Gene3D" id="3.10.350.10">
    <property type="entry name" value="LysM domain"/>
    <property type="match status" value="1"/>
</dbReference>
<keyword evidence="5" id="KW-0378">Hydrolase</keyword>
<dbReference type="CDD" id="cd00118">
    <property type="entry name" value="LysM"/>
    <property type="match status" value="1"/>
</dbReference>
<dbReference type="InterPro" id="IPR036779">
    <property type="entry name" value="LysM_dom_sf"/>
</dbReference>
<dbReference type="SUPFAM" id="SSF54106">
    <property type="entry name" value="LysM domain"/>
    <property type="match status" value="1"/>
</dbReference>
<evidence type="ECO:0000259" key="4">
    <source>
        <dbReference type="PROSITE" id="PS51782"/>
    </source>
</evidence>
<dbReference type="Pfam" id="PF01476">
    <property type="entry name" value="LysM"/>
    <property type="match status" value="1"/>
</dbReference>
<sequence length="486" mass="53083">MPSSRWKKTLGTIQWVAAFAVIAAVVLSGRWFVKAQSISRFDVFLDEQWLGTVTDPDIVKQWRNDKYREIEREHGHSRISSNLEKLHFVDQKGSGGVIDNDAVLAILNRTLVYMFFATEIRIDGVTAGYVKDMGTAAELLEQIKSPYIPAAMTDSGQGEAFAREGTKRKDARILSAEGDEAPAIRDSVELTASFVQDVSLVETVVQPGKIESPSAILERIIAGREQARTYTVLAGDCLSVIARNHDIALETLRANNPQVKGDLIRIGQKLQITVQQPLLTVRTVELITERTKVPSGVVYQKDDTLASGVIQIVAQGKSGLKNVTIQSVKVNGVLMEEKAVAEELLEEPVQTIVKQGTKKMSGSGTGKFAMPVLRGEVTSDFGLRWGKTHNGTDFVSEQRSIMASDGGSVSFAGWKSGYGNCIIIDHKNGYETLYGHLSKLHVKEGDAVSKGEKIGIMGSTGNSTGVHLHFEIIRDGAQQNPLKYLS</sequence>
<dbReference type="InterPro" id="IPR016047">
    <property type="entry name" value="M23ase_b-sheet_dom"/>
</dbReference>
<organism evidence="5 6">
    <name type="scientific">Paenibacillus filicis</name>
    <dbReference type="NCBI Taxonomy" id="669464"/>
    <lineage>
        <taxon>Bacteria</taxon>
        <taxon>Bacillati</taxon>
        <taxon>Bacillota</taxon>
        <taxon>Bacilli</taxon>
        <taxon>Bacillales</taxon>
        <taxon>Paenibacillaceae</taxon>
        <taxon>Paenibacillus</taxon>
    </lineage>
</organism>
<keyword evidence="6" id="KW-1185">Reference proteome</keyword>
<dbReference type="InterPro" id="IPR011098">
    <property type="entry name" value="G5_dom"/>
</dbReference>
<evidence type="ECO:0000256" key="2">
    <source>
        <dbReference type="SAM" id="Phobius"/>
    </source>
</evidence>
<gene>
    <name evidence="5" type="ORF">WMW72_05380</name>
</gene>
<dbReference type="InterPro" id="IPR018392">
    <property type="entry name" value="LysM"/>
</dbReference>
<keyword evidence="2" id="KW-0812">Transmembrane</keyword>
<dbReference type="GO" id="GO:0016787">
    <property type="term" value="F:hydrolase activity"/>
    <property type="evidence" value="ECO:0007669"/>
    <property type="project" value="UniProtKB-KW"/>
</dbReference>
<dbReference type="RefSeq" id="WP_341414588.1">
    <property type="nucleotide sequence ID" value="NZ_JBBPCC010000002.1"/>
</dbReference>
<dbReference type="EC" id="3.4.24.-" evidence="5"/>
<reference evidence="5 6" key="1">
    <citation type="submission" date="2024-04" db="EMBL/GenBank/DDBJ databases">
        <title>draft genome sequnece of Paenibacillus filicis.</title>
        <authorList>
            <person name="Kim D.-U."/>
        </authorList>
    </citation>
    <scope>NUCLEOTIDE SEQUENCE [LARGE SCALE GENOMIC DNA]</scope>
    <source>
        <strain evidence="5 6">KACC14197</strain>
    </source>
</reference>
<keyword evidence="2" id="KW-0472">Membrane</keyword>
<feature type="transmembrane region" description="Helical" evidence="2">
    <location>
        <begin position="12"/>
        <end position="33"/>
    </location>
</feature>
<proteinExistence type="predicted"/>
<dbReference type="PROSITE" id="PS51782">
    <property type="entry name" value="LYSM"/>
    <property type="match status" value="1"/>
</dbReference>
<comment type="caution">
    <text evidence="5">The sequence shown here is derived from an EMBL/GenBank/DDBJ whole genome shotgun (WGS) entry which is preliminary data.</text>
</comment>
<name>A0ABU9DEN3_9BACL</name>
<dbReference type="EMBL" id="JBBPCC010000002">
    <property type="protein sequence ID" value="MEK8127342.1"/>
    <property type="molecule type" value="Genomic_DNA"/>
</dbReference>
<evidence type="ECO:0000313" key="5">
    <source>
        <dbReference type="EMBL" id="MEK8127342.1"/>
    </source>
</evidence>
<keyword evidence="1" id="KW-0732">Signal</keyword>
<evidence type="ECO:0000256" key="1">
    <source>
        <dbReference type="ARBA" id="ARBA00022729"/>
    </source>
</evidence>
<evidence type="ECO:0000313" key="6">
    <source>
        <dbReference type="Proteomes" id="UP001469365"/>
    </source>
</evidence>
<dbReference type="Gene3D" id="2.70.70.10">
    <property type="entry name" value="Glucose Permease (Domain IIA)"/>
    <property type="match status" value="1"/>
</dbReference>
<keyword evidence="2" id="KW-1133">Transmembrane helix</keyword>
<dbReference type="PANTHER" id="PTHR21666:SF270">
    <property type="entry name" value="MUREIN HYDROLASE ACTIVATOR ENVC"/>
    <property type="match status" value="1"/>
</dbReference>
<dbReference type="SMART" id="SM01208">
    <property type="entry name" value="G5"/>
    <property type="match status" value="1"/>
</dbReference>
<dbReference type="InterPro" id="IPR050570">
    <property type="entry name" value="Cell_wall_metabolism_enzyme"/>
</dbReference>
<dbReference type="Pfam" id="PF07501">
    <property type="entry name" value="G5"/>
    <property type="match status" value="1"/>
</dbReference>
<evidence type="ECO:0000259" key="3">
    <source>
        <dbReference type="PROSITE" id="PS51109"/>
    </source>
</evidence>
<feature type="domain" description="G5" evidence="3">
    <location>
        <begin position="279"/>
        <end position="359"/>
    </location>
</feature>
<dbReference type="Proteomes" id="UP001469365">
    <property type="component" value="Unassembled WGS sequence"/>
</dbReference>
<dbReference type="Gene3D" id="2.20.230.10">
    <property type="entry name" value="Resuscitation-promoting factor rpfb"/>
    <property type="match status" value="1"/>
</dbReference>
<dbReference type="PROSITE" id="PS51109">
    <property type="entry name" value="G5"/>
    <property type="match status" value="1"/>
</dbReference>
<dbReference type="CDD" id="cd12797">
    <property type="entry name" value="M23_peptidase"/>
    <property type="match status" value="1"/>
</dbReference>
<dbReference type="PANTHER" id="PTHR21666">
    <property type="entry name" value="PEPTIDASE-RELATED"/>
    <property type="match status" value="1"/>
</dbReference>
<dbReference type="Pfam" id="PF01551">
    <property type="entry name" value="Peptidase_M23"/>
    <property type="match status" value="1"/>
</dbReference>
<feature type="domain" description="LysM" evidence="4">
    <location>
        <begin position="228"/>
        <end position="272"/>
    </location>
</feature>
<protein>
    <submittedName>
        <fullName evidence="5">M23 family metallopeptidase</fullName>
        <ecNumber evidence="5">3.4.24.-</ecNumber>
    </submittedName>
</protein>
<accession>A0ABU9DEN3</accession>
<dbReference type="SUPFAM" id="SSF51261">
    <property type="entry name" value="Duplicated hybrid motif"/>
    <property type="match status" value="1"/>
</dbReference>